<evidence type="ECO:0000256" key="4">
    <source>
        <dbReference type="ARBA" id="ARBA00022695"/>
    </source>
</evidence>
<dbReference type="GO" id="GO:0003677">
    <property type="term" value="F:DNA binding"/>
    <property type="evidence" value="ECO:0007669"/>
    <property type="project" value="InterPro"/>
</dbReference>
<dbReference type="PANTHER" id="PTHR34388:SF1">
    <property type="entry name" value="DNA POLYMERASE III SUBUNIT DELTA"/>
    <property type="match status" value="1"/>
</dbReference>
<dbReference type="Pfam" id="PF06144">
    <property type="entry name" value="DNA_pol3_delta"/>
    <property type="match status" value="1"/>
</dbReference>
<protein>
    <recommendedName>
        <fullName evidence="2">DNA polymerase III subunit delta</fullName>
        <ecNumber evidence="1">2.7.7.7</ecNumber>
    </recommendedName>
</protein>
<keyword evidence="6" id="KW-0239">DNA-directed DNA polymerase</keyword>
<dbReference type="GO" id="GO:0003887">
    <property type="term" value="F:DNA-directed DNA polymerase activity"/>
    <property type="evidence" value="ECO:0007669"/>
    <property type="project" value="UniProtKB-KW"/>
</dbReference>
<dbReference type="PANTHER" id="PTHR34388">
    <property type="entry name" value="DNA POLYMERASE III SUBUNIT DELTA"/>
    <property type="match status" value="1"/>
</dbReference>
<dbReference type="InterPro" id="IPR008921">
    <property type="entry name" value="DNA_pol3_clamp-load_cplx_C"/>
</dbReference>
<comment type="catalytic activity">
    <reaction evidence="8">
        <text>DNA(n) + a 2'-deoxyribonucleoside 5'-triphosphate = DNA(n+1) + diphosphate</text>
        <dbReference type="Rhea" id="RHEA:22508"/>
        <dbReference type="Rhea" id="RHEA-COMP:17339"/>
        <dbReference type="Rhea" id="RHEA-COMP:17340"/>
        <dbReference type="ChEBI" id="CHEBI:33019"/>
        <dbReference type="ChEBI" id="CHEBI:61560"/>
        <dbReference type="ChEBI" id="CHEBI:173112"/>
        <dbReference type="EC" id="2.7.7.7"/>
    </reaction>
</comment>
<evidence type="ECO:0000256" key="3">
    <source>
        <dbReference type="ARBA" id="ARBA00022679"/>
    </source>
</evidence>
<dbReference type="Gene3D" id="1.20.272.10">
    <property type="match status" value="1"/>
</dbReference>
<gene>
    <name evidence="10" type="ORF">MNBD_ALPHA01-1946</name>
</gene>
<accession>A0A3B0RAL0</accession>
<proteinExistence type="inferred from homology"/>
<comment type="similarity">
    <text evidence="7">Belongs to the DNA polymerase HolA subunit family.</text>
</comment>
<evidence type="ECO:0000256" key="2">
    <source>
        <dbReference type="ARBA" id="ARBA00017703"/>
    </source>
</evidence>
<reference evidence="10" key="1">
    <citation type="submission" date="2018-06" db="EMBL/GenBank/DDBJ databases">
        <authorList>
            <person name="Zhirakovskaya E."/>
        </authorList>
    </citation>
    <scope>NUCLEOTIDE SEQUENCE</scope>
</reference>
<name>A0A3B0RAL0_9ZZZZ</name>
<keyword evidence="4" id="KW-0548">Nucleotidyltransferase</keyword>
<feature type="domain" description="DNA polymerase III delta N-terminal" evidence="9">
    <location>
        <begin position="23"/>
        <end position="129"/>
    </location>
</feature>
<dbReference type="SUPFAM" id="SSF52540">
    <property type="entry name" value="P-loop containing nucleoside triphosphate hydrolases"/>
    <property type="match status" value="1"/>
</dbReference>
<dbReference type="Gene3D" id="1.10.8.60">
    <property type="match status" value="1"/>
</dbReference>
<dbReference type="GO" id="GO:0006261">
    <property type="term" value="P:DNA-templated DNA replication"/>
    <property type="evidence" value="ECO:0007669"/>
    <property type="project" value="TreeGrafter"/>
</dbReference>
<dbReference type="InterPro" id="IPR027417">
    <property type="entry name" value="P-loop_NTPase"/>
</dbReference>
<dbReference type="NCBIfam" id="TIGR01128">
    <property type="entry name" value="holA"/>
    <property type="match status" value="1"/>
</dbReference>
<evidence type="ECO:0000256" key="1">
    <source>
        <dbReference type="ARBA" id="ARBA00012417"/>
    </source>
</evidence>
<dbReference type="Gene3D" id="3.40.50.300">
    <property type="entry name" value="P-loop containing nucleotide triphosphate hydrolases"/>
    <property type="match status" value="1"/>
</dbReference>
<evidence type="ECO:0000313" key="10">
    <source>
        <dbReference type="EMBL" id="VAV90180.1"/>
    </source>
</evidence>
<dbReference type="GO" id="GO:0009360">
    <property type="term" value="C:DNA polymerase III complex"/>
    <property type="evidence" value="ECO:0007669"/>
    <property type="project" value="InterPro"/>
</dbReference>
<evidence type="ECO:0000256" key="5">
    <source>
        <dbReference type="ARBA" id="ARBA00022705"/>
    </source>
</evidence>
<sequence length="344" mass="36830">MKLNKNDIAAQVRKLNPVYRAVLIHGRDEGLVRERAGQIAKQVVDDLRDPFLVADITPDRLKSEPYLLADEAAAIPMMGGQRIVRIDGAGENVTEAAKAFLDNPVGDGLVIITAGGIRTTSPLVKLFNKAKNAAAMACYEDAQGDLQSLIFEVINGAGLNVDPAAVAYLQGNLGSDRMVSRGELEKLTLYMGEAPSGVRRTISLEDVRACVGDSGSLTLDMIAAATTGGDLKLLDDTIFKAFNRGENAIPILRNLARRLQKLHLARGSMDRGVSAEKAVLAVVYGPYSPEKKSLMAQLGKWSTNKLSNALEIVMEAEADCKVTGLPAEAICARACLRIANAARM</sequence>
<dbReference type="SUPFAM" id="SSF48019">
    <property type="entry name" value="post-AAA+ oligomerization domain-like"/>
    <property type="match status" value="1"/>
</dbReference>
<dbReference type="AlphaFoldDB" id="A0A3B0RAL0"/>
<dbReference type="InterPro" id="IPR005790">
    <property type="entry name" value="DNA_polIII_delta"/>
</dbReference>
<keyword evidence="5" id="KW-0235">DNA replication</keyword>
<evidence type="ECO:0000256" key="7">
    <source>
        <dbReference type="ARBA" id="ARBA00034754"/>
    </source>
</evidence>
<evidence type="ECO:0000259" key="9">
    <source>
        <dbReference type="Pfam" id="PF06144"/>
    </source>
</evidence>
<organism evidence="10">
    <name type="scientific">hydrothermal vent metagenome</name>
    <dbReference type="NCBI Taxonomy" id="652676"/>
    <lineage>
        <taxon>unclassified sequences</taxon>
        <taxon>metagenomes</taxon>
        <taxon>ecological metagenomes</taxon>
    </lineage>
</organism>
<keyword evidence="3" id="KW-0808">Transferase</keyword>
<evidence type="ECO:0000256" key="8">
    <source>
        <dbReference type="ARBA" id="ARBA00049244"/>
    </source>
</evidence>
<dbReference type="EMBL" id="UOEJ01000006">
    <property type="protein sequence ID" value="VAV90180.1"/>
    <property type="molecule type" value="Genomic_DNA"/>
</dbReference>
<dbReference type="EC" id="2.7.7.7" evidence="1"/>
<evidence type="ECO:0000256" key="6">
    <source>
        <dbReference type="ARBA" id="ARBA00022932"/>
    </source>
</evidence>
<dbReference type="InterPro" id="IPR010372">
    <property type="entry name" value="DNA_pol3_delta_N"/>
</dbReference>